<feature type="domain" description="HSac2" evidence="3">
    <location>
        <begin position="76"/>
        <end position="248"/>
    </location>
</feature>
<dbReference type="EMBL" id="AFYH01039779">
    <property type="status" value="NOT_ANNOTATED_CDS"/>
    <property type="molecule type" value="Genomic_DNA"/>
</dbReference>
<dbReference type="FunCoup" id="H3AY87">
    <property type="interactions" value="449"/>
</dbReference>
<evidence type="ECO:0000313" key="5">
    <source>
        <dbReference type="Proteomes" id="UP000008672"/>
    </source>
</evidence>
<accession>H3AY87</accession>
<dbReference type="EMBL" id="AFYH01039780">
    <property type="status" value="NOT_ANNOTATED_CDS"/>
    <property type="molecule type" value="Genomic_DNA"/>
</dbReference>
<evidence type="ECO:0000259" key="3">
    <source>
        <dbReference type="PROSITE" id="PS51791"/>
    </source>
</evidence>
<name>H3AY87_LATCH</name>
<dbReference type="Pfam" id="PF12456">
    <property type="entry name" value="hSac2"/>
    <property type="match status" value="1"/>
</dbReference>
<dbReference type="CTD" id="285386"/>
<dbReference type="HOGENOM" id="CLU_066718_0_0_1"/>
<reference evidence="5" key="1">
    <citation type="submission" date="2011-08" db="EMBL/GenBank/DDBJ databases">
        <title>The draft genome of Latimeria chalumnae.</title>
        <authorList>
            <person name="Di Palma F."/>
            <person name="Alfoldi J."/>
            <person name="Johnson J."/>
            <person name="Berlin A."/>
            <person name="Gnerre S."/>
            <person name="Jaffe D."/>
            <person name="MacCallum I."/>
            <person name="Young S."/>
            <person name="Walker B.J."/>
            <person name="Lander E."/>
            <person name="Lindblad-Toh K."/>
        </authorList>
    </citation>
    <scope>NUCLEOTIDE SEQUENCE [LARGE SCALE GENOMIC DNA]</scope>
    <source>
        <strain evidence="5">Wild caught</strain>
    </source>
</reference>
<dbReference type="GeneTree" id="ENSGT00390000001652"/>
<dbReference type="Ensembl" id="ENSLACT00000014709.2">
    <property type="protein sequence ID" value="ENSLACP00000014608.2"/>
    <property type="gene ID" value="ENSLACG00000012858.2"/>
</dbReference>
<feature type="region of interest" description="Disordered" evidence="2">
    <location>
        <begin position="19"/>
        <end position="39"/>
    </location>
</feature>
<gene>
    <name evidence="4" type="primary">TPRG1</name>
</gene>
<dbReference type="PROSITE" id="PS51791">
    <property type="entry name" value="HSAC2"/>
    <property type="match status" value="1"/>
</dbReference>
<dbReference type="GO" id="GO:0005737">
    <property type="term" value="C:cytoplasm"/>
    <property type="evidence" value="ECO:0007669"/>
    <property type="project" value="TreeGrafter"/>
</dbReference>
<proteinExistence type="inferred from homology"/>
<reference evidence="4" key="3">
    <citation type="submission" date="2025-09" db="UniProtKB">
        <authorList>
            <consortium name="Ensembl"/>
        </authorList>
    </citation>
    <scope>IDENTIFICATION</scope>
</reference>
<dbReference type="PANTHER" id="PTHR31108">
    <property type="entry name" value="TUMOR PROTEIN P63-REGULATED GENE 1-LIKE PROTEIN"/>
    <property type="match status" value="1"/>
</dbReference>
<dbReference type="eggNOG" id="ENOG502QSYP">
    <property type="taxonomic scope" value="Eukaryota"/>
</dbReference>
<dbReference type="AlphaFoldDB" id="H3AY87"/>
<dbReference type="InterPro" id="IPR034753">
    <property type="entry name" value="hSac2"/>
</dbReference>
<evidence type="ECO:0000256" key="1">
    <source>
        <dbReference type="ARBA" id="ARBA00009163"/>
    </source>
</evidence>
<organism evidence="4 5">
    <name type="scientific">Latimeria chalumnae</name>
    <name type="common">Coelacanth</name>
    <dbReference type="NCBI Taxonomy" id="7897"/>
    <lineage>
        <taxon>Eukaryota</taxon>
        <taxon>Metazoa</taxon>
        <taxon>Chordata</taxon>
        <taxon>Craniata</taxon>
        <taxon>Vertebrata</taxon>
        <taxon>Euteleostomi</taxon>
        <taxon>Coelacanthiformes</taxon>
        <taxon>Coelacanthidae</taxon>
        <taxon>Latimeria</taxon>
    </lineage>
</organism>
<dbReference type="InParanoid" id="H3AY87"/>
<comment type="similarity">
    <text evidence="1">Belongs to the TPRG1 family.</text>
</comment>
<dbReference type="RefSeq" id="XP_005992518.1">
    <property type="nucleotide sequence ID" value="XM_005992456.3"/>
</dbReference>
<dbReference type="OMA" id="FIMLNCE"/>
<dbReference type="PANTHER" id="PTHR31108:SF6">
    <property type="entry name" value="TUMOR PROTEIN P63-REGULATED GENE 1 PROTEIN"/>
    <property type="match status" value="1"/>
</dbReference>
<dbReference type="STRING" id="7897.ENSLACP00000014608"/>
<dbReference type="InterPro" id="IPR040242">
    <property type="entry name" value="TPRG1-like"/>
</dbReference>
<dbReference type="OrthoDB" id="10012704at2759"/>
<reference evidence="4" key="2">
    <citation type="submission" date="2025-08" db="UniProtKB">
        <authorList>
            <consortium name="Ensembl"/>
        </authorList>
    </citation>
    <scope>IDENTIFICATION</scope>
</reference>
<dbReference type="KEGG" id="lcm:102352107"/>
<sequence>MSEPEKHGEFKVVELKEYSEAKPEKLEPEETRAGPEPEPCLKNTLTLEVKTPSVTTEETHFPKPCLDQYQLRKFFVLRPGAFEQAFEDLKLVVNQKELGSIRSYWLLAEVDHWNNEKERFVVITEQCLLICKYDFMMLSCQQIQQVPLNYIDRICHGDFTLPANSLSRRQGKGLRIHWDKLREASFLSRWNPWSDDLPYTTFTEHPVKDISEKFSKVCQLEDFKTQLVQAVQEAYKKNPVPGRANGVLVLNQSILVETYLGLGSFIGNRNKLGYSLARGNVGF</sequence>
<keyword evidence="5" id="KW-1185">Reference proteome</keyword>
<evidence type="ECO:0000313" key="4">
    <source>
        <dbReference type="Ensembl" id="ENSLACP00000014608.2"/>
    </source>
</evidence>
<dbReference type="GeneID" id="102352107"/>
<feature type="compositionally biased region" description="Basic and acidic residues" evidence="2">
    <location>
        <begin position="19"/>
        <end position="35"/>
    </location>
</feature>
<dbReference type="Proteomes" id="UP000008672">
    <property type="component" value="Unassembled WGS sequence"/>
</dbReference>
<dbReference type="InterPro" id="IPR022158">
    <property type="entry name" value="Inositol_phosphatase"/>
</dbReference>
<dbReference type="Bgee" id="ENSLACG00000012858">
    <property type="expression patterns" value="Expressed in pelvic fin and 1 other cell type or tissue"/>
</dbReference>
<evidence type="ECO:0000256" key="2">
    <source>
        <dbReference type="SAM" id="MobiDB-lite"/>
    </source>
</evidence>
<protein>
    <submittedName>
        <fullName evidence="4">Tumor protein p63 regulated 1</fullName>
    </submittedName>
</protein>